<proteinExistence type="inferred from homology"/>
<keyword evidence="5 8" id="KW-1133">Transmembrane helix</keyword>
<evidence type="ECO:0000256" key="6">
    <source>
        <dbReference type="ARBA" id="ARBA00023136"/>
    </source>
</evidence>
<feature type="transmembrane region" description="Helical" evidence="8">
    <location>
        <begin position="336"/>
        <end position="357"/>
    </location>
</feature>
<dbReference type="RefSeq" id="XP_002670411.1">
    <property type="nucleotide sequence ID" value="XM_002670365.1"/>
</dbReference>
<keyword evidence="10" id="KW-1185">Reference proteome</keyword>
<dbReference type="EMBL" id="GG738916">
    <property type="protein sequence ID" value="EFC37667.1"/>
    <property type="molecule type" value="Genomic_DNA"/>
</dbReference>
<dbReference type="InParanoid" id="D2W014"/>
<dbReference type="AlphaFoldDB" id="D2W014"/>
<evidence type="ECO:0000256" key="8">
    <source>
        <dbReference type="SAM" id="Phobius"/>
    </source>
</evidence>
<dbReference type="PANTHER" id="PTHR31326">
    <property type="entry name" value="PROTEIN CLT2, CHLOROPLASTIC"/>
    <property type="match status" value="1"/>
</dbReference>
<feature type="transmembrane region" description="Helical" evidence="8">
    <location>
        <begin position="306"/>
        <end position="324"/>
    </location>
</feature>
<organism evidence="10">
    <name type="scientific">Naegleria gruberi</name>
    <name type="common">Amoeba</name>
    <dbReference type="NCBI Taxonomy" id="5762"/>
    <lineage>
        <taxon>Eukaryota</taxon>
        <taxon>Discoba</taxon>
        <taxon>Heterolobosea</taxon>
        <taxon>Tetramitia</taxon>
        <taxon>Eutetramitia</taxon>
        <taxon>Vahlkampfiidae</taxon>
        <taxon>Naegleria</taxon>
    </lineage>
</organism>
<evidence type="ECO:0000256" key="5">
    <source>
        <dbReference type="ARBA" id="ARBA00022989"/>
    </source>
</evidence>
<dbReference type="PANTHER" id="PTHR31326:SF1">
    <property type="entry name" value="PROTEIN CLT2, CHLOROPLASTIC"/>
    <property type="match status" value="1"/>
</dbReference>
<feature type="transmembrane region" description="Helical" evidence="8">
    <location>
        <begin position="180"/>
        <end position="199"/>
    </location>
</feature>
<dbReference type="VEuPathDB" id="AmoebaDB:NAEGRDRAFT_74694"/>
<evidence type="ECO:0000313" key="9">
    <source>
        <dbReference type="EMBL" id="EFC37667.1"/>
    </source>
</evidence>
<dbReference type="KEGG" id="ngr:NAEGRDRAFT_74694"/>
<keyword evidence="6 8" id="KW-0472">Membrane</keyword>
<evidence type="ECO:0000256" key="3">
    <source>
        <dbReference type="ARBA" id="ARBA00022448"/>
    </source>
</evidence>
<gene>
    <name evidence="9" type="ORF">NAEGRDRAFT_74694</name>
</gene>
<name>D2W014_NAEGR</name>
<comment type="subcellular location">
    <subcellularLocation>
        <location evidence="1">Membrane</location>
        <topology evidence="1">Multi-pass membrane protein</topology>
    </subcellularLocation>
</comment>
<feature type="transmembrane region" description="Helical" evidence="8">
    <location>
        <begin position="211"/>
        <end position="237"/>
    </location>
</feature>
<feature type="transmembrane region" description="Helical" evidence="8">
    <location>
        <begin position="144"/>
        <end position="164"/>
    </location>
</feature>
<dbReference type="GeneID" id="8857576"/>
<keyword evidence="4 8" id="KW-0812">Transmembrane</keyword>
<feature type="transmembrane region" description="Helical" evidence="8">
    <location>
        <begin position="51"/>
        <end position="69"/>
    </location>
</feature>
<dbReference type="OMA" id="FTMPLPY"/>
<sequence length="409" mass="46415">MAQEETALLAKDFSINTSIQDDDNIDNQDNMQTSSDEAQKDVNLPSKKSKWWRFLIVYALTCIMVIARSCDTVLYVRLTYEIQNYITSQIKYVIMAFLDNATNTLQTIPAAYVSGSLNTMLSQSVILINIIMSFTFLHTRYNTFHFSGVLLVLCGLIINLYPVFAQEDASSIASSSSMDWLWILLLFCSNIPQAASNVYKEKCLKKEKLDVWLVNYWVSVWQVLFGIITSVFVFVPIPQTVSISWSDLNTYIWNGIKCSVGINSIVGGSSPDRCESFPLVFWADIFFNFTYATLELYVFQYGSSTLAVIAAVSRLALSNLFFLLKFIAGEALESQLSMFDVVSLVILVIGIVIYSVTEEKEANENDRIRKFQDSVSLSISTVVKPKMEIIKRVLNRFWTMYQKETSTVE</sequence>
<dbReference type="OrthoDB" id="416555at2759"/>
<evidence type="ECO:0000256" key="7">
    <source>
        <dbReference type="SAM" id="MobiDB-lite"/>
    </source>
</evidence>
<keyword evidence="3" id="KW-0813">Transport</keyword>
<evidence type="ECO:0000313" key="10">
    <source>
        <dbReference type="Proteomes" id="UP000006671"/>
    </source>
</evidence>
<dbReference type="STRING" id="5762.D2W014"/>
<dbReference type="GO" id="GO:0016020">
    <property type="term" value="C:membrane"/>
    <property type="evidence" value="ECO:0007669"/>
    <property type="project" value="UniProtKB-SubCell"/>
</dbReference>
<feature type="region of interest" description="Disordered" evidence="7">
    <location>
        <begin position="19"/>
        <end position="41"/>
    </location>
</feature>
<reference evidence="9 10" key="1">
    <citation type="journal article" date="2010" name="Cell">
        <title>The genome of Naegleria gruberi illuminates early eukaryotic versatility.</title>
        <authorList>
            <person name="Fritz-Laylin L.K."/>
            <person name="Prochnik S.E."/>
            <person name="Ginger M.L."/>
            <person name="Dacks J.B."/>
            <person name="Carpenter M.L."/>
            <person name="Field M.C."/>
            <person name="Kuo A."/>
            <person name="Paredez A."/>
            <person name="Chapman J."/>
            <person name="Pham J."/>
            <person name="Shu S."/>
            <person name="Neupane R."/>
            <person name="Cipriano M."/>
            <person name="Mancuso J."/>
            <person name="Tu H."/>
            <person name="Salamov A."/>
            <person name="Lindquist E."/>
            <person name="Shapiro H."/>
            <person name="Lucas S."/>
            <person name="Grigoriev I.V."/>
            <person name="Cande W.Z."/>
            <person name="Fulton C."/>
            <person name="Rokhsar D.S."/>
            <person name="Dawson S.C."/>
        </authorList>
    </citation>
    <scope>NUCLEOTIDE SEQUENCE [LARGE SCALE GENOMIC DNA]</scope>
    <source>
        <strain evidence="9 10">NEG-M</strain>
    </source>
</reference>
<protein>
    <submittedName>
        <fullName evidence="9">Predicted protein</fullName>
    </submittedName>
</protein>
<evidence type="ECO:0000256" key="1">
    <source>
        <dbReference type="ARBA" id="ARBA00004141"/>
    </source>
</evidence>
<evidence type="ECO:0000256" key="4">
    <source>
        <dbReference type="ARBA" id="ARBA00022692"/>
    </source>
</evidence>
<feature type="transmembrane region" description="Helical" evidence="8">
    <location>
        <begin position="279"/>
        <end position="299"/>
    </location>
</feature>
<accession>D2W014</accession>
<comment type="similarity">
    <text evidence="2">Belongs to the CRT-like transporter family.</text>
</comment>
<dbReference type="eggNOG" id="ENOG502QR6H">
    <property type="taxonomic scope" value="Eukaryota"/>
</dbReference>
<dbReference type="InterPro" id="IPR013936">
    <property type="entry name" value="CRT-like"/>
</dbReference>
<dbReference type="Pfam" id="PF08627">
    <property type="entry name" value="CRT-like"/>
    <property type="match status" value="1"/>
</dbReference>
<evidence type="ECO:0000256" key="2">
    <source>
        <dbReference type="ARBA" id="ARBA00006690"/>
    </source>
</evidence>
<dbReference type="Proteomes" id="UP000006671">
    <property type="component" value="Unassembled WGS sequence"/>
</dbReference>